<reference evidence="2 3" key="1">
    <citation type="submission" date="2021-03" db="EMBL/GenBank/DDBJ databases">
        <title>Sequencing the genomes of 1000 actinobacteria strains.</title>
        <authorList>
            <person name="Klenk H.-P."/>
        </authorList>
    </citation>
    <scope>NUCLEOTIDE SEQUENCE [LARGE SCALE GENOMIC DNA]</scope>
    <source>
        <strain evidence="2 3">DSM 44580</strain>
    </source>
</reference>
<name>A0ABS5A538_9PSEU</name>
<dbReference type="PANTHER" id="PTHR43798:SF33">
    <property type="entry name" value="HYDROLASE, PUTATIVE (AFU_ORTHOLOGUE AFUA_2G14860)-RELATED"/>
    <property type="match status" value="1"/>
</dbReference>
<dbReference type="EMBL" id="JAGIOO010000001">
    <property type="protein sequence ID" value="MBP2471703.1"/>
    <property type="molecule type" value="Genomic_DNA"/>
</dbReference>
<dbReference type="PRINTS" id="PR00111">
    <property type="entry name" value="ABHYDROLASE"/>
</dbReference>
<dbReference type="InterPro" id="IPR050266">
    <property type="entry name" value="AB_hydrolase_sf"/>
</dbReference>
<keyword evidence="3" id="KW-1185">Reference proteome</keyword>
<dbReference type="Pfam" id="PF00561">
    <property type="entry name" value="Abhydrolase_1"/>
    <property type="match status" value="1"/>
</dbReference>
<organism evidence="2 3">
    <name type="scientific">Crossiella equi</name>
    <dbReference type="NCBI Taxonomy" id="130796"/>
    <lineage>
        <taxon>Bacteria</taxon>
        <taxon>Bacillati</taxon>
        <taxon>Actinomycetota</taxon>
        <taxon>Actinomycetes</taxon>
        <taxon>Pseudonocardiales</taxon>
        <taxon>Pseudonocardiaceae</taxon>
        <taxon>Crossiella</taxon>
    </lineage>
</organism>
<dbReference type="Gene3D" id="3.40.50.1820">
    <property type="entry name" value="alpha/beta hydrolase"/>
    <property type="match status" value="1"/>
</dbReference>
<feature type="domain" description="AB hydrolase-1" evidence="1">
    <location>
        <begin position="24"/>
        <end position="162"/>
    </location>
</feature>
<dbReference type="InterPro" id="IPR000073">
    <property type="entry name" value="AB_hydrolase_1"/>
</dbReference>
<gene>
    <name evidence="2" type="ORF">JOF53_000575</name>
</gene>
<proteinExistence type="predicted"/>
<dbReference type="PANTHER" id="PTHR43798">
    <property type="entry name" value="MONOACYLGLYCEROL LIPASE"/>
    <property type="match status" value="1"/>
</dbReference>
<comment type="caution">
    <text evidence="2">The sequence shown here is derived from an EMBL/GenBank/DDBJ whole genome shotgun (WGS) entry which is preliminary data.</text>
</comment>
<evidence type="ECO:0000259" key="1">
    <source>
        <dbReference type="Pfam" id="PF00561"/>
    </source>
</evidence>
<protein>
    <submittedName>
        <fullName evidence="2">Pimeloyl-ACP methyl ester carboxylesterase</fullName>
    </submittedName>
</protein>
<accession>A0ABS5A538</accession>
<dbReference type="SUPFAM" id="SSF53474">
    <property type="entry name" value="alpha/beta-Hydrolases"/>
    <property type="match status" value="1"/>
</dbReference>
<dbReference type="Proteomes" id="UP001519363">
    <property type="component" value="Unassembled WGS sequence"/>
</dbReference>
<sequence>MTIMTVCGLDTHVQRLHPPSGGGPLVVCVHGILTDSLASWYFTLAPALSAAGYEVLMYDLRGHGRSHRPAGGYRLERFVGDLHHLLDRLSVDRPAHLIGNSFGGTVAFGLAAAHPERVASLAFIESEPALAPWAPKMAANLARAKRELVREESLAWIADKYSPHTAKLAKGAARLLHSTTLADDLPASGVLTEEQVRAIGVPVFGIYGEHSDLAAQAPELERLLPRCRTIVIPDQEHSVLIERTPLTRALLLDWLAEQTAEDGVSPPAGPVRPTRPSR</sequence>
<evidence type="ECO:0000313" key="2">
    <source>
        <dbReference type="EMBL" id="MBP2471703.1"/>
    </source>
</evidence>
<evidence type="ECO:0000313" key="3">
    <source>
        <dbReference type="Proteomes" id="UP001519363"/>
    </source>
</evidence>
<dbReference type="InterPro" id="IPR029058">
    <property type="entry name" value="AB_hydrolase_fold"/>
</dbReference>